<dbReference type="EMBL" id="VZPH01000012">
    <property type="protein sequence ID" value="KAB0563212.1"/>
    <property type="molecule type" value="Genomic_DNA"/>
</dbReference>
<proteinExistence type="predicted"/>
<comment type="caution">
    <text evidence="1">The sequence shown here is derived from an EMBL/GenBank/DDBJ whole genome shotgun (WGS) entry which is preliminary data.</text>
</comment>
<accession>A0A643EUT5</accession>
<dbReference type="RefSeq" id="WP_121155062.1">
    <property type="nucleotide sequence ID" value="NZ_BSAU01000076.1"/>
</dbReference>
<evidence type="ECO:0000313" key="1">
    <source>
        <dbReference type="EMBL" id="KAB0563212.1"/>
    </source>
</evidence>
<sequence length="82" mass="9015">MREPEEIIQAVLEEISGCFGDDTEKNVKELLACGEPGVALEVLCSQLVEFDIAIPFKTKERLGVAAGVMGMEIEELQYLKSL</sequence>
<organism evidence="1">
    <name type="scientific">Pseudomonas aeruginosa</name>
    <dbReference type="NCBI Taxonomy" id="287"/>
    <lineage>
        <taxon>Bacteria</taxon>
        <taxon>Pseudomonadati</taxon>
        <taxon>Pseudomonadota</taxon>
        <taxon>Gammaproteobacteria</taxon>
        <taxon>Pseudomonadales</taxon>
        <taxon>Pseudomonadaceae</taxon>
        <taxon>Pseudomonas</taxon>
    </lineage>
</organism>
<dbReference type="EMBL" id="VZPH01000012">
    <property type="protein sequence ID" value="KAB0563219.1"/>
    <property type="molecule type" value="Genomic_DNA"/>
</dbReference>
<gene>
    <name evidence="1" type="ORF">F7R07_00090</name>
    <name evidence="2" type="ORF">F7R07_00140</name>
</gene>
<protein>
    <submittedName>
        <fullName evidence="1">MafI family immunity protein</fullName>
    </submittedName>
</protein>
<dbReference type="NCBIfam" id="NF033691">
    <property type="entry name" value="immunity_MafI"/>
    <property type="match status" value="1"/>
</dbReference>
<name>A0A643EUT5_PSEAI</name>
<evidence type="ECO:0000313" key="2">
    <source>
        <dbReference type="EMBL" id="KAB0563219.1"/>
    </source>
</evidence>
<dbReference type="AlphaFoldDB" id="A0A643EUT5"/>
<dbReference type="InterPro" id="IPR047880">
    <property type="entry name" value="MafI-like"/>
</dbReference>
<reference evidence="1" key="1">
    <citation type="submission" date="2019-09" db="EMBL/GenBank/DDBJ databases">
        <title>Draft genome sequences of 48 bacterial type strains from the CCUG.</title>
        <authorList>
            <person name="Tunovic T."/>
            <person name="Pineiro-Iglesias B."/>
            <person name="Unosson C."/>
            <person name="Inganas E."/>
            <person name="Ohlen M."/>
            <person name="Cardew S."/>
            <person name="Jensie-Markopoulos S."/>
            <person name="Salva-Serra F."/>
            <person name="Jaen-Luchoro D."/>
            <person name="Karlsson R."/>
            <person name="Svensson-Stadler L."/>
            <person name="Chun J."/>
            <person name="Moore E."/>
        </authorList>
    </citation>
    <scope>NUCLEOTIDE SEQUENCE</scope>
    <source>
        <strain evidence="1">CCUG 551</strain>
    </source>
</reference>